<dbReference type="EMBL" id="JAQIZT010000001">
    <property type="protein sequence ID" value="KAJ7014581.1"/>
    <property type="molecule type" value="Genomic_DNA"/>
</dbReference>
<name>A0AAD6RT02_9ROSI</name>
<dbReference type="PANTHER" id="PTHR36608">
    <property type="entry name" value="POLYPHENOL OXIDASE C, CHLOROPLASTIC-LIKE"/>
    <property type="match status" value="1"/>
</dbReference>
<dbReference type="Proteomes" id="UP001164929">
    <property type="component" value="Chromosome 1"/>
</dbReference>
<dbReference type="InterPro" id="IPR008922">
    <property type="entry name" value="Di-copper_centre_dom_sf"/>
</dbReference>
<feature type="domain" description="Polyphenol oxidase C-terminal" evidence="2">
    <location>
        <begin position="99"/>
        <end position="224"/>
    </location>
</feature>
<evidence type="ECO:0000313" key="4">
    <source>
        <dbReference type="Proteomes" id="UP001164929"/>
    </source>
</evidence>
<dbReference type="Gene3D" id="1.10.1280.10">
    <property type="entry name" value="Di-copper center containing domain from catechol oxidase"/>
    <property type="match status" value="1"/>
</dbReference>
<accession>A0AAD6RT02</accession>
<protein>
    <submittedName>
        <fullName evidence="3">Polyphenol oxidase</fullName>
    </submittedName>
</protein>
<keyword evidence="4" id="KW-1185">Reference proteome</keyword>
<dbReference type="Pfam" id="PF12143">
    <property type="entry name" value="PPO1_KFDV"/>
    <property type="match status" value="1"/>
</dbReference>
<proteinExistence type="predicted"/>
<dbReference type="AlphaFoldDB" id="A0AAD6RT02"/>
<organism evidence="3 4">
    <name type="scientific">Populus alba x Populus x berolinensis</name>
    <dbReference type="NCBI Taxonomy" id="444605"/>
    <lineage>
        <taxon>Eukaryota</taxon>
        <taxon>Viridiplantae</taxon>
        <taxon>Streptophyta</taxon>
        <taxon>Embryophyta</taxon>
        <taxon>Tracheophyta</taxon>
        <taxon>Spermatophyta</taxon>
        <taxon>Magnoliopsida</taxon>
        <taxon>eudicotyledons</taxon>
        <taxon>Gunneridae</taxon>
        <taxon>Pentapetalae</taxon>
        <taxon>rosids</taxon>
        <taxon>fabids</taxon>
        <taxon>Malpighiales</taxon>
        <taxon>Salicaceae</taxon>
        <taxon>Saliceae</taxon>
        <taxon>Populus</taxon>
    </lineage>
</organism>
<gene>
    <name evidence="3" type="ORF">NC653_004019</name>
</gene>
<comment type="caution">
    <text evidence="3">The sequence shown here is derived from an EMBL/GenBank/DDBJ whole genome shotgun (WGS) entry which is preliminary data.</text>
</comment>
<dbReference type="PANTHER" id="PTHR36608:SF1">
    <property type="entry name" value="POLYPHENOL OXIDASE C, CHLOROPLASTIC-LIKE"/>
    <property type="match status" value="1"/>
</dbReference>
<evidence type="ECO:0000259" key="2">
    <source>
        <dbReference type="Pfam" id="PF12143"/>
    </source>
</evidence>
<sequence length="227" mass="25075">MQMPAIFADPKSPLYDPLRDANHQPPTLLDLNYSKSAANPDPAKAEELYASNLNVMLRYGYQDVPIPWLKTRPTPKFTRQEKSRRSAEKTVVLTPISAFPVVLDKVISVEVSRPKKSRSATEKEDEDEVLVIEGIEYEENQLIKFDVLVNDEPDSPGGPDKSEFAGSFVNVPHKHAKKSKTTMVLGITGLLEDLEAEGDDTLVVTLVPRTGGDSVTVANVKIEFVAD</sequence>
<reference evidence="3 4" key="1">
    <citation type="journal article" date="2023" name="Mol. Ecol. Resour.">
        <title>Chromosome-level genome assembly of a triploid poplar Populus alba 'Berolinensis'.</title>
        <authorList>
            <person name="Chen S."/>
            <person name="Yu Y."/>
            <person name="Wang X."/>
            <person name="Wang S."/>
            <person name="Zhang T."/>
            <person name="Zhou Y."/>
            <person name="He R."/>
            <person name="Meng N."/>
            <person name="Wang Y."/>
            <person name="Liu W."/>
            <person name="Liu Z."/>
            <person name="Liu J."/>
            <person name="Guo Q."/>
            <person name="Huang H."/>
            <person name="Sederoff R.R."/>
            <person name="Wang G."/>
            <person name="Qu G."/>
            <person name="Chen S."/>
        </authorList>
    </citation>
    <scope>NUCLEOTIDE SEQUENCE [LARGE SCALE GENOMIC DNA]</scope>
    <source>
        <strain evidence="3">SC-2020</strain>
    </source>
</reference>
<dbReference type="InterPro" id="IPR022740">
    <property type="entry name" value="Polyphenol_oxidase_C"/>
</dbReference>
<evidence type="ECO:0000313" key="3">
    <source>
        <dbReference type="EMBL" id="KAJ7014581.1"/>
    </source>
</evidence>
<dbReference type="GO" id="GO:0004097">
    <property type="term" value="F:catechol oxidase activity"/>
    <property type="evidence" value="ECO:0007669"/>
    <property type="project" value="InterPro"/>
</dbReference>
<evidence type="ECO:0000256" key="1">
    <source>
        <dbReference type="SAM" id="MobiDB-lite"/>
    </source>
</evidence>
<feature type="region of interest" description="Disordered" evidence="1">
    <location>
        <begin position="1"/>
        <end position="21"/>
    </location>
</feature>